<dbReference type="EMBL" id="LLYZ01000001">
    <property type="protein sequence ID" value="KQK27498.1"/>
    <property type="molecule type" value="Genomic_DNA"/>
</dbReference>
<dbReference type="STRING" id="452084.AR438_00145"/>
<dbReference type="GO" id="GO:0016757">
    <property type="term" value="F:glycosyltransferase activity"/>
    <property type="evidence" value="ECO:0007669"/>
    <property type="project" value="InterPro"/>
</dbReference>
<gene>
    <name evidence="3" type="ORF">AR438_00145</name>
</gene>
<evidence type="ECO:0000259" key="2">
    <source>
        <dbReference type="Pfam" id="PF00534"/>
    </source>
</evidence>
<accession>A0A0Q3SPX4</accession>
<keyword evidence="4" id="KW-1185">Reference proteome</keyword>
<dbReference type="Gene3D" id="3.40.50.2000">
    <property type="entry name" value="Glycogen Phosphorylase B"/>
    <property type="match status" value="2"/>
</dbReference>
<dbReference type="CDD" id="cd03801">
    <property type="entry name" value="GT4_PimA-like"/>
    <property type="match status" value="1"/>
</dbReference>
<dbReference type="GO" id="GO:0009103">
    <property type="term" value="P:lipopolysaccharide biosynthetic process"/>
    <property type="evidence" value="ECO:0007669"/>
    <property type="project" value="TreeGrafter"/>
</dbReference>
<keyword evidence="1" id="KW-0808">Transferase</keyword>
<dbReference type="PANTHER" id="PTHR46401">
    <property type="entry name" value="GLYCOSYLTRANSFERASE WBBK-RELATED"/>
    <property type="match status" value="1"/>
</dbReference>
<evidence type="ECO:0000313" key="4">
    <source>
        <dbReference type="Proteomes" id="UP000051682"/>
    </source>
</evidence>
<dbReference type="AlphaFoldDB" id="A0A0Q3SPX4"/>
<organism evidence="3 4">
    <name type="scientific">Chryseobacterium aquaticum</name>
    <dbReference type="NCBI Taxonomy" id="452084"/>
    <lineage>
        <taxon>Bacteria</taxon>
        <taxon>Pseudomonadati</taxon>
        <taxon>Bacteroidota</taxon>
        <taxon>Flavobacteriia</taxon>
        <taxon>Flavobacteriales</taxon>
        <taxon>Weeksellaceae</taxon>
        <taxon>Chryseobacterium group</taxon>
        <taxon>Chryseobacterium</taxon>
    </lineage>
</organism>
<dbReference type="SUPFAM" id="SSF53756">
    <property type="entry name" value="UDP-Glycosyltransferase/glycogen phosphorylase"/>
    <property type="match status" value="1"/>
</dbReference>
<name>A0A0Q3SPX4_9FLAO</name>
<protein>
    <recommendedName>
        <fullName evidence="2">Glycosyl transferase family 1 domain-containing protein</fullName>
    </recommendedName>
</protein>
<evidence type="ECO:0000313" key="3">
    <source>
        <dbReference type="EMBL" id="KQK27498.1"/>
    </source>
</evidence>
<dbReference type="OrthoDB" id="9811239at2"/>
<sequence>MTKIIITTTGLSSTGQTGGISSYVHDLATNLSNNFFDVYVFLVKEEIDSEPVDINYKFKYFNVPSSYKNEEILIDVIYNDILNLNPNIIINNNVSYIAGLWPVFPTDIIKISIMHGFSHGISFSNSSIIGKIAVINHNYLDYVICQNSKMLIDVNKKYNVPIHKLKYVPQCFKNDQKVLKESDGSEIKVLFANGKNKTKGSGTMKKLYELLHKSTINFKLWWCMVDGKYPVKKSEDVIFYGSLSRFQFIEKMSKSDIVIIPTQMDTGPMLVVEALANGTIPICNNLKSSAIPDLIEDGYNGFKIKNNSSRKYLETIKLISQDPMLLINIKKNARLYYLNNLTEKHQIKYFTQLFNKNTGVLEQKEFSEDHIIFNHLKITSKLSIFSFKRLLLKIFYTLELPLQKSKFYTRWL</sequence>
<dbReference type="PANTHER" id="PTHR46401:SF2">
    <property type="entry name" value="GLYCOSYLTRANSFERASE WBBK-RELATED"/>
    <property type="match status" value="1"/>
</dbReference>
<reference evidence="3 4" key="1">
    <citation type="submission" date="2015-10" db="EMBL/GenBank/DDBJ databases">
        <title>Chryseobacterium aquaticum genome.</title>
        <authorList>
            <person name="Newman J.D."/>
            <person name="Ferguson M.B."/>
            <person name="Miller J.R."/>
        </authorList>
    </citation>
    <scope>NUCLEOTIDE SEQUENCE [LARGE SCALE GENOMIC DNA]</scope>
    <source>
        <strain evidence="3 4">KCTC 12483</strain>
    </source>
</reference>
<proteinExistence type="predicted"/>
<evidence type="ECO:0000256" key="1">
    <source>
        <dbReference type="ARBA" id="ARBA00022679"/>
    </source>
</evidence>
<comment type="caution">
    <text evidence="3">The sequence shown here is derived from an EMBL/GenBank/DDBJ whole genome shotgun (WGS) entry which is preliminary data.</text>
</comment>
<dbReference type="InterPro" id="IPR001296">
    <property type="entry name" value="Glyco_trans_1"/>
</dbReference>
<dbReference type="RefSeq" id="WP_056010442.1">
    <property type="nucleotide sequence ID" value="NZ_LLYZ01000001.1"/>
</dbReference>
<dbReference type="Pfam" id="PF00534">
    <property type="entry name" value="Glycos_transf_1"/>
    <property type="match status" value="1"/>
</dbReference>
<feature type="domain" description="Glycosyl transferase family 1" evidence="2">
    <location>
        <begin position="233"/>
        <end position="334"/>
    </location>
</feature>
<dbReference type="Proteomes" id="UP000051682">
    <property type="component" value="Unassembled WGS sequence"/>
</dbReference>